<dbReference type="GO" id="GO:0016020">
    <property type="term" value="C:membrane"/>
    <property type="evidence" value="ECO:0007669"/>
    <property type="project" value="GOC"/>
</dbReference>
<dbReference type="NCBIfam" id="NF003657">
    <property type="entry name" value="PRK05289.1"/>
    <property type="match status" value="1"/>
</dbReference>
<evidence type="ECO:0000259" key="6">
    <source>
        <dbReference type="Pfam" id="PF13720"/>
    </source>
</evidence>
<name>A0A2T1GIH9_9CYAN</name>
<dbReference type="Proteomes" id="UP000238937">
    <property type="component" value="Unassembled WGS sequence"/>
</dbReference>
<dbReference type="GO" id="GO:0043886">
    <property type="term" value="F:structural constituent of carboxysome shell"/>
    <property type="evidence" value="ECO:0007669"/>
    <property type="project" value="UniProtKB-ARBA"/>
</dbReference>
<dbReference type="GO" id="GO:0031470">
    <property type="term" value="C:carboxysome"/>
    <property type="evidence" value="ECO:0007669"/>
    <property type="project" value="UniProtKB-ARBA"/>
</dbReference>
<dbReference type="RefSeq" id="WP_106302572.1">
    <property type="nucleotide sequence ID" value="NZ_PVWO01000072.1"/>
</dbReference>
<protein>
    <submittedName>
        <fullName evidence="7">Acyl-[acyl-carrier-protein]--UDP-N-acetylglucosamine O-acyltransferase</fullName>
    </submittedName>
</protein>
<dbReference type="OrthoDB" id="9807278at2"/>
<keyword evidence="5 7" id="KW-0012">Acyltransferase</keyword>
<feature type="domain" description="UDP N-acetylglucosamine O-acyltransferase C-terminal" evidence="6">
    <location>
        <begin position="182"/>
        <end position="257"/>
    </location>
</feature>
<comment type="caution">
    <text evidence="7">The sequence shown here is derived from an EMBL/GenBank/DDBJ whole genome shotgun (WGS) entry which is preliminary data.</text>
</comment>
<dbReference type="SUPFAM" id="SSF51161">
    <property type="entry name" value="Trimeric LpxA-like enzymes"/>
    <property type="match status" value="1"/>
</dbReference>
<reference evidence="7 8" key="1">
    <citation type="submission" date="2018-03" db="EMBL/GenBank/DDBJ databases">
        <title>The ancient ancestry and fast evolution of plastids.</title>
        <authorList>
            <person name="Moore K.R."/>
            <person name="Magnabosco C."/>
            <person name="Momper L."/>
            <person name="Gold D.A."/>
            <person name="Bosak T."/>
            <person name="Fournier G.P."/>
        </authorList>
    </citation>
    <scope>NUCLEOTIDE SEQUENCE [LARGE SCALE GENOMIC DNA]</scope>
    <source>
        <strain evidence="7 8">CCALA 037</strain>
    </source>
</reference>
<keyword evidence="4" id="KW-0443">Lipid metabolism</keyword>
<dbReference type="InterPro" id="IPR011004">
    <property type="entry name" value="Trimer_LpxA-like_sf"/>
</dbReference>
<dbReference type="Gene3D" id="2.160.10.10">
    <property type="entry name" value="Hexapeptide repeat proteins"/>
    <property type="match status" value="1"/>
</dbReference>
<keyword evidence="3 7" id="KW-0808">Transferase</keyword>
<dbReference type="EMBL" id="PVWO01000072">
    <property type="protein sequence ID" value="PSB57540.1"/>
    <property type="molecule type" value="Genomic_DNA"/>
</dbReference>
<evidence type="ECO:0000313" key="7">
    <source>
        <dbReference type="EMBL" id="PSB57540.1"/>
    </source>
</evidence>
<dbReference type="NCBIfam" id="TIGR01852">
    <property type="entry name" value="lipid_A_lpxA"/>
    <property type="match status" value="1"/>
</dbReference>
<sequence length="280" mass="30289">MAGVAMLMTRIHPTAVVHPSAELDPTVQIGPYAIIGENVKIGAGTTVGAHAIIEGPTIIGVGNQIFPGAAIGLESQDLKYKGGETWVKIGNYNRIREYVTINRATGIGEATIIGNHNLLMAYVHVAHNCTIEDNVKIANATSLAGDVYVESEAVISGVLGIHQFVRVGRLSMIGGMTRIQRDVPPYTIVEGTPARVRSLNFVGLDRAGATPEEIAILKKAFRTIYYSHKTIAQALDDLDLFPNYESVQHLQRFLRLSIEGKKDNKRRGPIPGKSVDNKGD</sequence>
<dbReference type="InterPro" id="IPR010137">
    <property type="entry name" value="Lipid_A_LpxA"/>
</dbReference>
<dbReference type="InterPro" id="IPR001451">
    <property type="entry name" value="Hexapep"/>
</dbReference>
<keyword evidence="1" id="KW-0444">Lipid biosynthesis</keyword>
<accession>A0A2T1GIH9</accession>
<dbReference type="GO" id="GO:0008780">
    <property type="term" value="F:acyl-[acyl-carrier-protein]-UDP-N-acetylglucosamine O-acyltransferase activity"/>
    <property type="evidence" value="ECO:0007669"/>
    <property type="project" value="InterPro"/>
</dbReference>
<dbReference type="Gene3D" id="1.20.1180.10">
    <property type="entry name" value="Udp N-acetylglucosamine O-acyltransferase, C-terminal domain"/>
    <property type="match status" value="1"/>
</dbReference>
<dbReference type="PIRSF" id="PIRSF000456">
    <property type="entry name" value="UDP-GlcNAc_acltr"/>
    <property type="match status" value="1"/>
</dbReference>
<dbReference type="InterPro" id="IPR037157">
    <property type="entry name" value="Acetyltransf_C_sf"/>
</dbReference>
<dbReference type="PANTHER" id="PTHR43480">
    <property type="entry name" value="ACYL-[ACYL-CARRIER-PROTEIN]--UDP-N-ACETYLGLUCOSAMINE O-ACYLTRANSFERASE"/>
    <property type="match status" value="1"/>
</dbReference>
<evidence type="ECO:0000256" key="4">
    <source>
        <dbReference type="ARBA" id="ARBA00023098"/>
    </source>
</evidence>
<dbReference type="PANTHER" id="PTHR43480:SF1">
    <property type="entry name" value="ACYL-[ACYL-CARRIER-PROTEIN]--UDP-N-ACETYLGLUCOSAMINE O-ACYLTRANSFERASE, MITOCHONDRIAL-RELATED"/>
    <property type="match status" value="1"/>
</dbReference>
<evidence type="ECO:0000256" key="2">
    <source>
        <dbReference type="ARBA" id="ARBA00022556"/>
    </source>
</evidence>
<organism evidence="7 8">
    <name type="scientific">Chamaesiphon polymorphus CCALA 037</name>
    <dbReference type="NCBI Taxonomy" id="2107692"/>
    <lineage>
        <taxon>Bacteria</taxon>
        <taxon>Bacillati</taxon>
        <taxon>Cyanobacteriota</taxon>
        <taxon>Cyanophyceae</taxon>
        <taxon>Gomontiellales</taxon>
        <taxon>Chamaesiphonaceae</taxon>
        <taxon>Chamaesiphon</taxon>
    </lineage>
</organism>
<dbReference type="AlphaFoldDB" id="A0A2T1GIH9"/>
<dbReference type="InterPro" id="IPR029098">
    <property type="entry name" value="Acetyltransf_C"/>
</dbReference>
<proteinExistence type="predicted"/>
<dbReference type="GO" id="GO:0009245">
    <property type="term" value="P:lipid A biosynthetic process"/>
    <property type="evidence" value="ECO:0007669"/>
    <property type="project" value="UniProtKB-KW"/>
</dbReference>
<dbReference type="Pfam" id="PF00132">
    <property type="entry name" value="Hexapep"/>
    <property type="match status" value="2"/>
</dbReference>
<keyword evidence="8" id="KW-1185">Reference proteome</keyword>
<dbReference type="Pfam" id="PF13720">
    <property type="entry name" value="Acetyltransf_11"/>
    <property type="match status" value="1"/>
</dbReference>
<evidence type="ECO:0000256" key="3">
    <source>
        <dbReference type="ARBA" id="ARBA00022679"/>
    </source>
</evidence>
<keyword evidence="2" id="KW-0441">Lipid A biosynthesis</keyword>
<dbReference type="CDD" id="cd03351">
    <property type="entry name" value="LbH_UDP-GlcNAc_AT"/>
    <property type="match status" value="1"/>
</dbReference>
<evidence type="ECO:0000256" key="5">
    <source>
        <dbReference type="ARBA" id="ARBA00023315"/>
    </source>
</evidence>
<evidence type="ECO:0000313" key="8">
    <source>
        <dbReference type="Proteomes" id="UP000238937"/>
    </source>
</evidence>
<evidence type="ECO:0000256" key="1">
    <source>
        <dbReference type="ARBA" id="ARBA00022516"/>
    </source>
</evidence>
<gene>
    <name evidence="7" type="ORF">C7B77_08045</name>
</gene>